<protein>
    <submittedName>
        <fullName evidence="3">Ankyrin repeat-containing protein</fullName>
    </submittedName>
</protein>
<organism evidence="3 4">
    <name type="scientific">Oryctes borbonicus</name>
    <dbReference type="NCBI Taxonomy" id="1629725"/>
    <lineage>
        <taxon>Eukaryota</taxon>
        <taxon>Metazoa</taxon>
        <taxon>Ecdysozoa</taxon>
        <taxon>Arthropoda</taxon>
        <taxon>Hexapoda</taxon>
        <taxon>Insecta</taxon>
        <taxon>Pterygota</taxon>
        <taxon>Neoptera</taxon>
        <taxon>Endopterygota</taxon>
        <taxon>Coleoptera</taxon>
        <taxon>Polyphaga</taxon>
        <taxon>Scarabaeiformia</taxon>
        <taxon>Scarabaeidae</taxon>
        <taxon>Dynastinae</taxon>
        <taxon>Oryctes</taxon>
    </lineage>
</organism>
<feature type="repeat" description="ANK" evidence="1">
    <location>
        <begin position="94"/>
        <end position="126"/>
    </location>
</feature>
<dbReference type="PROSITE" id="PS50088">
    <property type="entry name" value="ANK_REPEAT"/>
    <property type="match status" value="3"/>
</dbReference>
<sequence length="200" mass="21663">MPSSVRPTKNYSGGSRTLPVTPMSERQQLALLMQMTSSSSDSGSRSPSTVSNFRSRDRNERGETPLHLAAIKGDVEQVCKLLAHRADPNVADFAGWTPLHEACNHGWYEVAFRLVQAGANVNAKGLDNETPLHDAAINGHLKLVKLLVERGADIYAKNSKGKTPIDVAAAGVTPVMLNPSLPISVCKDWIGLIYFVTNSR</sequence>
<evidence type="ECO:0000256" key="2">
    <source>
        <dbReference type="SAM" id="MobiDB-lite"/>
    </source>
</evidence>
<dbReference type="PROSITE" id="PS50297">
    <property type="entry name" value="ANK_REP_REGION"/>
    <property type="match status" value="3"/>
</dbReference>
<dbReference type="PRINTS" id="PR01415">
    <property type="entry name" value="ANKYRIN"/>
</dbReference>
<feature type="repeat" description="ANK" evidence="1">
    <location>
        <begin position="61"/>
        <end position="93"/>
    </location>
</feature>
<dbReference type="SUPFAM" id="SSF48403">
    <property type="entry name" value="Ankyrin repeat"/>
    <property type="match status" value="1"/>
</dbReference>
<dbReference type="GO" id="GO:0005654">
    <property type="term" value="C:nucleoplasm"/>
    <property type="evidence" value="ECO:0007669"/>
    <property type="project" value="TreeGrafter"/>
</dbReference>
<dbReference type="PANTHER" id="PTHR24149">
    <property type="entry name" value="ANKYRIN REPEAT DOMAIN-CONTAINING PROTEIN 12"/>
    <property type="match status" value="1"/>
</dbReference>
<dbReference type="Proteomes" id="UP000051574">
    <property type="component" value="Unassembled WGS sequence"/>
</dbReference>
<evidence type="ECO:0000313" key="4">
    <source>
        <dbReference type="Proteomes" id="UP000051574"/>
    </source>
</evidence>
<keyword evidence="1" id="KW-0040">ANK repeat</keyword>
<proteinExistence type="predicted"/>
<keyword evidence="4" id="KW-1185">Reference proteome</keyword>
<reference evidence="3 4" key="1">
    <citation type="submission" date="2015-09" db="EMBL/GenBank/DDBJ databases">
        <title>Draft genome of the scarab beetle Oryctes borbonicus.</title>
        <authorList>
            <person name="Meyer J.M."/>
            <person name="Markov G.V."/>
            <person name="Baskaran P."/>
            <person name="Herrmann M."/>
            <person name="Sommer R.J."/>
            <person name="Roedelsperger C."/>
        </authorList>
    </citation>
    <scope>NUCLEOTIDE SEQUENCE [LARGE SCALE GENOMIC DNA]</scope>
    <source>
        <strain evidence="3">OB123</strain>
        <tissue evidence="3">Whole animal</tissue>
    </source>
</reference>
<dbReference type="Pfam" id="PF13857">
    <property type="entry name" value="Ank_5"/>
    <property type="match status" value="2"/>
</dbReference>
<dbReference type="InterPro" id="IPR002110">
    <property type="entry name" value="Ankyrin_rpt"/>
</dbReference>
<name>A0A0T6BDR1_9SCAR</name>
<dbReference type="AlphaFoldDB" id="A0A0T6BDR1"/>
<feature type="compositionally biased region" description="Basic and acidic residues" evidence="2">
    <location>
        <begin position="54"/>
        <end position="64"/>
    </location>
</feature>
<dbReference type="InterPro" id="IPR036770">
    <property type="entry name" value="Ankyrin_rpt-contain_sf"/>
</dbReference>
<gene>
    <name evidence="3" type="ORF">AMK59_1146</name>
</gene>
<feature type="region of interest" description="Disordered" evidence="2">
    <location>
        <begin position="1"/>
        <end position="66"/>
    </location>
</feature>
<evidence type="ECO:0000313" key="3">
    <source>
        <dbReference type="EMBL" id="KRT85477.1"/>
    </source>
</evidence>
<dbReference type="InterPro" id="IPR053210">
    <property type="entry name" value="ANKRD12"/>
</dbReference>
<dbReference type="OrthoDB" id="5806726at2759"/>
<dbReference type="Gene3D" id="1.25.40.20">
    <property type="entry name" value="Ankyrin repeat-containing domain"/>
    <property type="match status" value="1"/>
</dbReference>
<feature type="compositionally biased region" description="Polar residues" evidence="2">
    <location>
        <begin position="1"/>
        <end position="15"/>
    </location>
</feature>
<dbReference type="EMBL" id="LJIG01001463">
    <property type="protein sequence ID" value="KRT85477.1"/>
    <property type="molecule type" value="Genomic_DNA"/>
</dbReference>
<accession>A0A0T6BDR1</accession>
<feature type="repeat" description="ANK" evidence="1">
    <location>
        <begin position="127"/>
        <end position="159"/>
    </location>
</feature>
<feature type="compositionally biased region" description="Low complexity" evidence="2">
    <location>
        <begin position="37"/>
        <end position="51"/>
    </location>
</feature>
<comment type="caution">
    <text evidence="3">The sequence shown here is derived from an EMBL/GenBank/DDBJ whole genome shotgun (WGS) entry which is preliminary data.</text>
</comment>
<dbReference type="SMART" id="SM00248">
    <property type="entry name" value="ANK"/>
    <property type="match status" value="3"/>
</dbReference>
<evidence type="ECO:0000256" key="1">
    <source>
        <dbReference type="PROSITE-ProRule" id="PRU00023"/>
    </source>
</evidence>
<dbReference type="PANTHER" id="PTHR24149:SF14">
    <property type="entry name" value="ANKYRIN REPEAT DOMAIN 12"/>
    <property type="match status" value="1"/>
</dbReference>